<feature type="transmembrane region" description="Helical" evidence="9">
    <location>
        <begin position="28"/>
        <end position="46"/>
    </location>
</feature>
<dbReference type="PANTHER" id="PTHR14463">
    <property type="entry name" value="LIPASE MATURATION FACTOR"/>
    <property type="match status" value="1"/>
</dbReference>
<keyword evidence="10" id="KW-0732">Signal</keyword>
<comment type="subcellular location">
    <subcellularLocation>
        <location evidence="1">Endoplasmic reticulum membrane</location>
        <topology evidence="1">Multi-pass membrane protein</topology>
    </subcellularLocation>
</comment>
<organism evidence="13 14">
    <name type="scientific">Effrenium voratum</name>
    <dbReference type="NCBI Taxonomy" id="2562239"/>
    <lineage>
        <taxon>Eukaryota</taxon>
        <taxon>Sar</taxon>
        <taxon>Alveolata</taxon>
        <taxon>Dinophyceae</taxon>
        <taxon>Suessiales</taxon>
        <taxon>Symbiodiniaceae</taxon>
        <taxon>Effrenium</taxon>
    </lineage>
</organism>
<evidence type="ECO:0000256" key="8">
    <source>
        <dbReference type="ARBA" id="ARBA00040643"/>
    </source>
</evidence>
<comment type="similarity">
    <text evidence="2">Belongs to the lipase maturation factor family.</text>
</comment>
<dbReference type="PANTHER" id="PTHR14463:SF5">
    <property type="entry name" value="LIPASE MATURATION FACTOR 2"/>
    <property type="match status" value="1"/>
</dbReference>
<evidence type="ECO:0000256" key="1">
    <source>
        <dbReference type="ARBA" id="ARBA00004477"/>
    </source>
</evidence>
<dbReference type="InterPro" id="IPR009613">
    <property type="entry name" value="LMF"/>
</dbReference>
<dbReference type="Proteomes" id="UP001178507">
    <property type="component" value="Unassembled WGS sequence"/>
</dbReference>
<keyword evidence="14" id="KW-1185">Reference proteome</keyword>
<protein>
    <recommendedName>
        <fullName evidence="8">Lipase maturation factor 2</fullName>
    </recommendedName>
</protein>
<feature type="domain" description="Lipase maturation factor 1/2 C-terminal" evidence="12">
    <location>
        <begin position="328"/>
        <end position="475"/>
    </location>
</feature>
<proteinExistence type="inferred from homology"/>
<evidence type="ECO:0000313" key="13">
    <source>
        <dbReference type="EMBL" id="CAJ1406315.1"/>
    </source>
</evidence>
<evidence type="ECO:0000256" key="2">
    <source>
        <dbReference type="ARBA" id="ARBA00005512"/>
    </source>
</evidence>
<keyword evidence="3 9" id="KW-0812">Transmembrane</keyword>
<keyword evidence="4" id="KW-0256">Endoplasmic reticulum</keyword>
<evidence type="ECO:0000256" key="9">
    <source>
        <dbReference type="SAM" id="Phobius"/>
    </source>
</evidence>
<evidence type="ECO:0000256" key="7">
    <source>
        <dbReference type="ARBA" id="ARBA00023180"/>
    </source>
</evidence>
<evidence type="ECO:0000256" key="4">
    <source>
        <dbReference type="ARBA" id="ARBA00022824"/>
    </source>
</evidence>
<dbReference type="InterPro" id="IPR057434">
    <property type="entry name" value="LMF1/2_N"/>
</dbReference>
<evidence type="ECO:0000256" key="3">
    <source>
        <dbReference type="ARBA" id="ARBA00022692"/>
    </source>
</evidence>
<feature type="domain" description="Lipase maturation factor 1/2 N-terminal" evidence="11">
    <location>
        <begin position="52"/>
        <end position="202"/>
    </location>
</feature>
<evidence type="ECO:0000256" key="5">
    <source>
        <dbReference type="ARBA" id="ARBA00022989"/>
    </source>
</evidence>
<keyword evidence="6 9" id="KW-0472">Membrane</keyword>
<accession>A0AA36JHJ3</accession>
<dbReference type="GO" id="GO:0005789">
    <property type="term" value="C:endoplasmic reticulum membrane"/>
    <property type="evidence" value="ECO:0007669"/>
    <property type="project" value="UniProtKB-SubCell"/>
</dbReference>
<reference evidence="13" key="1">
    <citation type="submission" date="2023-08" db="EMBL/GenBank/DDBJ databases">
        <authorList>
            <person name="Chen Y."/>
            <person name="Shah S."/>
            <person name="Dougan E. K."/>
            <person name="Thang M."/>
            <person name="Chan C."/>
        </authorList>
    </citation>
    <scope>NUCLEOTIDE SEQUENCE</scope>
</reference>
<dbReference type="InterPro" id="IPR057433">
    <property type="entry name" value="LMF1/2_C"/>
</dbReference>
<feature type="chain" id="PRO_5041430820" description="Lipase maturation factor 2" evidence="10">
    <location>
        <begin position="19"/>
        <end position="487"/>
    </location>
</feature>
<dbReference type="Pfam" id="PF06762">
    <property type="entry name" value="LMF1"/>
    <property type="match status" value="1"/>
</dbReference>
<dbReference type="Pfam" id="PF25179">
    <property type="entry name" value="LMF1_C"/>
    <property type="match status" value="1"/>
</dbReference>
<dbReference type="AlphaFoldDB" id="A0AA36JHJ3"/>
<evidence type="ECO:0000256" key="6">
    <source>
        <dbReference type="ARBA" id="ARBA00023136"/>
    </source>
</evidence>
<gene>
    <name evidence="13" type="ORF">EVOR1521_LOCUS28307</name>
</gene>
<evidence type="ECO:0000313" key="14">
    <source>
        <dbReference type="Proteomes" id="UP001178507"/>
    </source>
</evidence>
<evidence type="ECO:0000259" key="11">
    <source>
        <dbReference type="Pfam" id="PF06762"/>
    </source>
</evidence>
<feature type="transmembrane region" description="Helical" evidence="9">
    <location>
        <begin position="162"/>
        <end position="184"/>
    </location>
</feature>
<keyword evidence="5 9" id="KW-1133">Transmembrane helix</keyword>
<sequence>MKLRLCGLGLLLAVLAAAMVSFETTRSVGALLLLLQCLIYRALFYAGSDFMALQWDTLLHEAGLWSALLALQPELPLAALRLLAAKLFLQAAACKLIAEEPTWRQLRALDYHFQSQPLPTLLGLVVHRLCCPCISKLGCGFVLAAELCAPLLSFGVHRYCRLAAFSLCAVLMLAIGLTGNYGFFNLLSTVVALSFLGDDVFAWTSRTVRELVEGQDDLVNITNVSFGPFGGDEALSDPGGVNETLKDLAGELLSELEGVPFNEEPLILQICETAFMTLLALLVGCYALENVVVLMDGFSRPSADAPEAPGWQRWLRGMRLLRQVGACGSYGLFGHVEKKRLELVISQQKQGQWQELRHRYKPGDVNRMSWRWLWWHLPRLDWLLWLCAVRMGSQRSLELQRRLRLRPMAAAPEWFNLFLAKLKRREPAVVALLQAQELDASEALKVELYEYEWAACTCKERTEDSESEEALWERGSWWRRRKVLDVT</sequence>
<evidence type="ECO:0000256" key="10">
    <source>
        <dbReference type="SAM" id="SignalP"/>
    </source>
</evidence>
<feature type="signal peptide" evidence="10">
    <location>
        <begin position="1"/>
        <end position="18"/>
    </location>
</feature>
<keyword evidence="7" id="KW-0325">Glycoprotein</keyword>
<name>A0AA36JHJ3_9DINO</name>
<evidence type="ECO:0000259" key="12">
    <source>
        <dbReference type="Pfam" id="PF25179"/>
    </source>
</evidence>
<dbReference type="GO" id="GO:0051604">
    <property type="term" value="P:protein maturation"/>
    <property type="evidence" value="ECO:0007669"/>
    <property type="project" value="InterPro"/>
</dbReference>
<dbReference type="EMBL" id="CAUJNA010003623">
    <property type="protein sequence ID" value="CAJ1406315.1"/>
    <property type="molecule type" value="Genomic_DNA"/>
</dbReference>
<comment type="caution">
    <text evidence="13">The sequence shown here is derived from an EMBL/GenBank/DDBJ whole genome shotgun (WGS) entry which is preliminary data.</text>
</comment>